<dbReference type="Gene3D" id="1.10.357.40">
    <property type="entry name" value="YbiA-like"/>
    <property type="match status" value="1"/>
</dbReference>
<dbReference type="InterPro" id="IPR037238">
    <property type="entry name" value="YbiA-like_sf"/>
</dbReference>
<evidence type="ECO:0000313" key="4">
    <source>
        <dbReference type="Proteomes" id="UP000749559"/>
    </source>
</evidence>
<comment type="caution">
    <text evidence="3">The sequence shown here is derived from an EMBL/GenBank/DDBJ whole genome shotgun (WGS) entry which is preliminary data.</text>
</comment>
<feature type="coiled-coil region" evidence="1">
    <location>
        <begin position="112"/>
        <end position="139"/>
    </location>
</feature>
<feature type="region of interest" description="Disordered" evidence="2">
    <location>
        <begin position="1"/>
        <end position="51"/>
    </location>
</feature>
<dbReference type="Proteomes" id="UP000749559">
    <property type="component" value="Unassembled WGS sequence"/>
</dbReference>
<evidence type="ECO:0000256" key="1">
    <source>
        <dbReference type="SAM" id="Coils"/>
    </source>
</evidence>
<dbReference type="Pfam" id="PF08719">
    <property type="entry name" value="NADAR"/>
    <property type="match status" value="1"/>
</dbReference>
<dbReference type="AlphaFoldDB" id="A0A8J1UZP0"/>
<dbReference type="CDD" id="cd15457">
    <property type="entry name" value="NADAR"/>
    <property type="match status" value="1"/>
</dbReference>
<feature type="compositionally biased region" description="Polar residues" evidence="2">
    <location>
        <begin position="15"/>
        <end position="29"/>
    </location>
</feature>
<proteinExistence type="predicted"/>
<protein>
    <submittedName>
        <fullName evidence="3">Uncharacterized protein</fullName>
    </submittedName>
</protein>
<feature type="compositionally biased region" description="Acidic residues" evidence="2">
    <location>
        <begin position="30"/>
        <end position="41"/>
    </location>
</feature>
<dbReference type="NCBIfam" id="TIGR02464">
    <property type="entry name" value="ribofla_fusion"/>
    <property type="match status" value="1"/>
</dbReference>
<dbReference type="EMBL" id="CAIIXF020000004">
    <property type="protein sequence ID" value="CAH1782064.1"/>
    <property type="molecule type" value="Genomic_DNA"/>
</dbReference>
<name>A0A8J1UZP0_OWEFU</name>
<dbReference type="Gene3D" id="3.30.70.1820">
    <property type="entry name" value="L1 transposable element, RRM domain"/>
    <property type="match status" value="1"/>
</dbReference>
<dbReference type="OrthoDB" id="206452at2759"/>
<evidence type="ECO:0000313" key="3">
    <source>
        <dbReference type="EMBL" id="CAH1782064.1"/>
    </source>
</evidence>
<dbReference type="InterPro" id="IPR004244">
    <property type="entry name" value="Transposase_22"/>
</dbReference>
<keyword evidence="4" id="KW-1185">Reference proteome</keyword>
<sequence length="474" mass="54825">MPRTRKNSRKDKYTANASTSVRMQASNELNSDDNDGVDENEPNQSKDSISDGKCDALIEQFQKLNEEMMRTIRLEMKTNSDDIKLAFKSELQDLKKDISYAQTLGEGNKKTLENHETRLQTIEREAALTKGNVAKLSNQYTSMYDNLQAKILDMNVYGRRSSLHFSNIPEVEGEDPKKVMRSFFERRLKMPKDQVDAIRFERVHRIPLGPKSKYRYTRVMTVKFNWYEDRETVWNRRFELKGTDHYITESFPKEVSDNRRMLFPYFKKAKELKLKCSLVADTLIIQDVRYKVGDIPRLPNELLSSNTAMRVCPDSVLYHSGISPLGPDSYTPFECDGTMFRSVTQFMSYNKAISLKDTRKAEQILQTSDPSQMRYLASTISEKDDRQWRKMRDGFLTRATSIKFKVHKHLQNILLGTGSKILGECSPRDLEFGTGCSMNDRAADDHTKWTGQNLGGNELMQIRNQIMRRNTPSA</sequence>
<evidence type="ECO:0000256" key="2">
    <source>
        <dbReference type="SAM" id="MobiDB-lite"/>
    </source>
</evidence>
<dbReference type="SUPFAM" id="SSF143990">
    <property type="entry name" value="YbiA-like"/>
    <property type="match status" value="1"/>
</dbReference>
<organism evidence="3 4">
    <name type="scientific">Owenia fusiformis</name>
    <name type="common">Polychaete worm</name>
    <dbReference type="NCBI Taxonomy" id="6347"/>
    <lineage>
        <taxon>Eukaryota</taxon>
        <taxon>Metazoa</taxon>
        <taxon>Spiralia</taxon>
        <taxon>Lophotrochozoa</taxon>
        <taxon>Annelida</taxon>
        <taxon>Polychaeta</taxon>
        <taxon>Sedentaria</taxon>
        <taxon>Canalipalpata</taxon>
        <taxon>Sabellida</taxon>
        <taxon>Oweniida</taxon>
        <taxon>Oweniidae</taxon>
        <taxon>Owenia</taxon>
    </lineage>
</organism>
<keyword evidence="1" id="KW-0175">Coiled coil</keyword>
<dbReference type="InterPro" id="IPR012816">
    <property type="entry name" value="NADAR"/>
</dbReference>
<gene>
    <name evidence="3" type="ORF">OFUS_LOCUS8550</name>
</gene>
<dbReference type="PANTHER" id="PTHR11505">
    <property type="entry name" value="L1 TRANSPOSABLE ELEMENT-RELATED"/>
    <property type="match status" value="1"/>
</dbReference>
<accession>A0A8J1UZP0</accession>
<reference evidence="3" key="1">
    <citation type="submission" date="2022-03" db="EMBL/GenBank/DDBJ databases">
        <authorList>
            <person name="Martin C."/>
        </authorList>
    </citation>
    <scope>NUCLEOTIDE SEQUENCE</scope>
</reference>